<evidence type="ECO:0000313" key="2">
    <source>
        <dbReference type="EMBL" id="DBA54567.1"/>
    </source>
</evidence>
<sequence>MYDRNVFIAPGSEEHINKSVFDLSSESGKGPLLSIKGLIPIKSIEDVLTDEEKEALKKIYSDGKVRMWGTRPSLKNTWESIREGDLVVFYSRGRYICAADIVYKTRNPELARKVWGNYDDKTGETWEYIFFVKNVRELNVDRKEFNKRVGYSENFFPQGFMRVNDESVRRKIIELVEEITKGKIPPTPLIVSIIESLIRSTKGFEEIVKLTLAHIVAGKNVVFYGPPGTSKTYLAKKICGEVCGPDNYSFHTANAEWSYFDVVGGLVLEGNGTKFKKGLLLEAVEKCWDSLEKEGKPSWLIIDELNRANLDLAFGKTFTQLDIDYRDMPLEVIEKNGERKEFYMPYSFRILATMNTYDRALLFSLGYAFMRRFAFIPVGSLLKQNKTIAETGTEMRITDEMREFASSDIAKDLRELTKNAILKHFSKEKENGKDRAYIFEKFKIDSTAKVDEIIGKLRLNELDILDVLSYIAFKITNEELVEIGHAIVFDAAKFIVAYSQISPGIDPRIILDEAVVAYILPQLEYFMPKLRRAEIFGEKEYEDKWRRVKEDIRRLGLAKTLKGMEEAEREFKVIQ</sequence>
<dbReference type="Gene3D" id="3.10.590.10">
    <property type="entry name" value="ph1033 like domains"/>
    <property type="match status" value="1"/>
</dbReference>
<proteinExistence type="predicted"/>
<evidence type="ECO:0000259" key="1">
    <source>
        <dbReference type="SMART" id="SM00382"/>
    </source>
</evidence>
<dbReference type="InterPro" id="IPR011704">
    <property type="entry name" value="ATPase_dyneun-rel_AAA"/>
</dbReference>
<dbReference type="GO" id="GO:0005524">
    <property type="term" value="F:ATP binding"/>
    <property type="evidence" value="ECO:0007669"/>
    <property type="project" value="InterPro"/>
</dbReference>
<dbReference type="InterPro" id="IPR027417">
    <property type="entry name" value="P-loop_NTPase"/>
</dbReference>
<reference evidence="2" key="1">
    <citation type="journal article" date="2024" name="ISME J.">
        <title>Pleomorphic viruses establish stable relationship with marine hyperthermophilic archaea.</title>
        <authorList>
            <person name="Baquero D.P."/>
            <person name="Bignon E.A."/>
            <person name="Krupovic M."/>
        </authorList>
    </citation>
    <scope>NUCLEOTIDE SEQUENCE</scope>
</reference>
<dbReference type="Pfam" id="PF07728">
    <property type="entry name" value="AAA_5"/>
    <property type="match status" value="1"/>
</dbReference>
<dbReference type="EMBL" id="BK065154">
    <property type="protein sequence ID" value="DBA54567.1"/>
    <property type="molecule type" value="Genomic_DNA"/>
</dbReference>
<dbReference type="SMART" id="SM00382">
    <property type="entry name" value="AAA"/>
    <property type="match status" value="1"/>
</dbReference>
<protein>
    <submittedName>
        <fullName evidence="2">AAA family ATPase</fullName>
    </submittedName>
</protein>
<dbReference type="Gene3D" id="3.40.50.300">
    <property type="entry name" value="P-loop containing nucleotide triphosphate hydrolases"/>
    <property type="match status" value="1"/>
</dbReference>
<accession>A0AAT9JAQ4</accession>
<name>A0AAT9JAQ4_9VIRU</name>
<dbReference type="GO" id="GO:0016887">
    <property type="term" value="F:ATP hydrolysis activity"/>
    <property type="evidence" value="ECO:0007669"/>
    <property type="project" value="InterPro"/>
</dbReference>
<dbReference type="SUPFAM" id="SSF52540">
    <property type="entry name" value="P-loop containing nucleoside triphosphate hydrolases"/>
    <property type="match status" value="1"/>
</dbReference>
<dbReference type="PANTHER" id="PTHR37291">
    <property type="entry name" value="5-METHYLCYTOSINE-SPECIFIC RESTRICTION ENZYME B"/>
    <property type="match status" value="1"/>
</dbReference>
<dbReference type="PANTHER" id="PTHR37291:SF1">
    <property type="entry name" value="TYPE IV METHYL-DIRECTED RESTRICTION ENZYME ECOKMCRB SUBUNIT"/>
    <property type="match status" value="1"/>
</dbReference>
<feature type="domain" description="AAA+ ATPase" evidence="1">
    <location>
        <begin position="217"/>
        <end position="379"/>
    </location>
</feature>
<dbReference type="InterPro" id="IPR052934">
    <property type="entry name" value="Methyl-DNA_Rec/Restrict_Enz"/>
</dbReference>
<dbReference type="CDD" id="cd00009">
    <property type="entry name" value="AAA"/>
    <property type="match status" value="1"/>
</dbReference>
<organism evidence="2">
    <name type="scientific">Archaeoglobus profundus pleomorphic provirus 1</name>
    <dbReference type="NCBI Taxonomy" id="3115749"/>
    <lineage>
        <taxon>Viruses</taxon>
        <taxon>Monodnaviria</taxon>
        <taxon>Trapavirae</taxon>
        <taxon>Saleviricota</taxon>
        <taxon>Huolimaviricetes</taxon>
        <taxon>Haloruvirales</taxon>
        <taxon>Pleolipoviridae</taxon>
    </lineage>
</organism>
<dbReference type="InterPro" id="IPR003593">
    <property type="entry name" value="AAA+_ATPase"/>
</dbReference>
<gene>
    <name evidence="2" type="ORF">ApPV1_gp03</name>
</gene>